<feature type="active site" description="Proton donor" evidence="4">
    <location>
        <position position="187"/>
    </location>
</feature>
<dbReference type="GO" id="GO:0004553">
    <property type="term" value="F:hydrolase activity, hydrolyzing O-glycosyl compounds"/>
    <property type="evidence" value="ECO:0007669"/>
    <property type="project" value="InterPro"/>
</dbReference>
<dbReference type="OrthoDB" id="9801455at2"/>
<dbReference type="InterPro" id="IPR023296">
    <property type="entry name" value="Glyco_hydro_beta-prop_sf"/>
</dbReference>
<dbReference type="Pfam" id="PF17851">
    <property type="entry name" value="GH43_C2"/>
    <property type="match status" value="1"/>
</dbReference>
<evidence type="ECO:0000256" key="4">
    <source>
        <dbReference type="PIRSR" id="PIRSR606710-1"/>
    </source>
</evidence>
<dbReference type="Proteomes" id="UP000199544">
    <property type="component" value="Unassembled WGS sequence"/>
</dbReference>
<dbReference type="Gene3D" id="2.60.120.200">
    <property type="match status" value="1"/>
</dbReference>
<dbReference type="InterPro" id="IPR041542">
    <property type="entry name" value="GH43_C2"/>
</dbReference>
<evidence type="ECO:0000256" key="5">
    <source>
        <dbReference type="PIRSR" id="PIRSR606710-2"/>
    </source>
</evidence>
<dbReference type="GO" id="GO:0005975">
    <property type="term" value="P:carbohydrate metabolic process"/>
    <property type="evidence" value="ECO:0007669"/>
    <property type="project" value="InterPro"/>
</dbReference>
<keyword evidence="2 6" id="KW-0378">Hydrolase</keyword>
<dbReference type="InterPro" id="IPR006710">
    <property type="entry name" value="Glyco_hydro_43"/>
</dbReference>
<dbReference type="EMBL" id="FNHW01000002">
    <property type="protein sequence ID" value="SDN26714.1"/>
    <property type="molecule type" value="Genomic_DNA"/>
</dbReference>
<evidence type="ECO:0000313" key="9">
    <source>
        <dbReference type="Proteomes" id="UP000199544"/>
    </source>
</evidence>
<dbReference type="Pfam" id="PF04616">
    <property type="entry name" value="Glyco_hydro_43"/>
    <property type="match status" value="1"/>
</dbReference>
<accession>A0A1H0A0B3</accession>
<evidence type="ECO:0000256" key="1">
    <source>
        <dbReference type="ARBA" id="ARBA00009865"/>
    </source>
</evidence>
<proteinExistence type="inferred from homology"/>
<dbReference type="CDD" id="cd09000">
    <property type="entry name" value="GH43_SXA-like"/>
    <property type="match status" value="1"/>
</dbReference>
<feature type="domain" description="Beta-xylosidase C-terminal Concanavalin A-like" evidence="7">
    <location>
        <begin position="325"/>
        <end position="530"/>
    </location>
</feature>
<dbReference type="STRING" id="459525.SAMN04488137_3841"/>
<evidence type="ECO:0000259" key="7">
    <source>
        <dbReference type="Pfam" id="PF17851"/>
    </source>
</evidence>
<dbReference type="InterPro" id="IPR051795">
    <property type="entry name" value="Glycosyl_Hydrlase_43"/>
</dbReference>
<dbReference type="AlphaFoldDB" id="A0A1H0A0B3"/>
<evidence type="ECO:0000256" key="2">
    <source>
        <dbReference type="ARBA" id="ARBA00022801"/>
    </source>
</evidence>
<feature type="site" description="Important for catalytic activity, responsible for pKa modulation of the active site Glu and correct orientation of both the proton donor and substrate" evidence="5">
    <location>
        <position position="128"/>
    </location>
</feature>
<reference evidence="9" key="1">
    <citation type="submission" date="2016-10" db="EMBL/GenBank/DDBJ databases">
        <authorList>
            <person name="Varghese N."/>
            <person name="Submissions S."/>
        </authorList>
    </citation>
    <scope>NUCLEOTIDE SEQUENCE [LARGE SCALE GENOMIC DNA]</scope>
    <source>
        <strain evidence="9">CGMCC 1.6854</strain>
    </source>
</reference>
<evidence type="ECO:0000313" key="8">
    <source>
        <dbReference type="EMBL" id="SDN26714.1"/>
    </source>
</evidence>
<comment type="similarity">
    <text evidence="1 6">Belongs to the glycosyl hydrolase 43 family.</text>
</comment>
<name>A0A1H0A0B3_9BACL</name>
<organism evidence="8 9">
    <name type="scientific">Fictibacillus solisalsi</name>
    <dbReference type="NCBI Taxonomy" id="459525"/>
    <lineage>
        <taxon>Bacteria</taxon>
        <taxon>Bacillati</taxon>
        <taxon>Bacillota</taxon>
        <taxon>Bacilli</taxon>
        <taxon>Bacillales</taxon>
        <taxon>Fictibacillaceae</taxon>
        <taxon>Fictibacillus</taxon>
    </lineage>
</organism>
<dbReference type="PANTHER" id="PTHR42812">
    <property type="entry name" value="BETA-XYLOSIDASE"/>
    <property type="match status" value="1"/>
</dbReference>
<protein>
    <submittedName>
        <fullName evidence="8">Xylan 1,4-beta-xylosidase</fullName>
    </submittedName>
</protein>
<evidence type="ECO:0000256" key="3">
    <source>
        <dbReference type="ARBA" id="ARBA00023295"/>
    </source>
</evidence>
<keyword evidence="3 6" id="KW-0326">Glycosidase</keyword>
<dbReference type="SUPFAM" id="SSF49899">
    <property type="entry name" value="Concanavalin A-like lectins/glucanases"/>
    <property type="match status" value="1"/>
</dbReference>
<dbReference type="InterPro" id="IPR013320">
    <property type="entry name" value="ConA-like_dom_sf"/>
</dbReference>
<feature type="active site" description="Proton acceptor" evidence="4">
    <location>
        <position position="15"/>
    </location>
</feature>
<gene>
    <name evidence="8" type="ORF">SAMN04488137_3841</name>
</gene>
<dbReference type="RefSeq" id="WP_090237163.1">
    <property type="nucleotide sequence ID" value="NZ_FNHW01000002.1"/>
</dbReference>
<dbReference type="PANTHER" id="PTHR42812:SF12">
    <property type="entry name" value="BETA-XYLOSIDASE-RELATED"/>
    <property type="match status" value="1"/>
</dbReference>
<evidence type="ECO:0000256" key="6">
    <source>
        <dbReference type="RuleBase" id="RU361187"/>
    </source>
</evidence>
<dbReference type="Gene3D" id="2.115.10.20">
    <property type="entry name" value="Glycosyl hydrolase domain, family 43"/>
    <property type="match status" value="1"/>
</dbReference>
<dbReference type="SUPFAM" id="SSF75005">
    <property type="entry name" value="Arabinanase/levansucrase/invertase"/>
    <property type="match status" value="1"/>
</dbReference>
<sequence>MSEIINPILRGFNPDPSIIRVEDDYYIATSTFEWFPGVQIHHSKDLRNWELLPHPLTRHSQLDMLGNPSSGGVWAPCLSYHEGTFYLIYTDVKSHIGPFKDTHNYLVTATDIRGPWSEPIYLNSSGFDPSLFHDDNGNKWLVNIVWDHRKNKNSFGGILLQEYSAQEEKLVGSIRNIFKGTSLGLTEAPHLYKKNGYYYLVTAEGGTRYNHAVTVARSQSLFGPYEVDPKGPVLTSKGKPELALQKAGHASIVETQDNEVYMVHLTGRPLPGSENCNLGRETSIQKAVWTDDQWLRLEDGGNRPHERVEAPSLPEFTIKPVPETEDFDGEGLSIHFNSLREPMSEEWVSVKERPGYLRLRGRESMNSNHRQSLIARRQQAFSIVAETEVECRPQTFQHMAGLIYYYNNRNYYYLCISKDEEAGKCLYIMSNDRGDYDEPLAAPISIEGWEKVYLKAEIEYHALQFYYSPDGENWTAVGPVLDAGKISDDHAELKKGGTLLDQGFTGAFIGLCSQDLSGRDFYADFDYFSYVERDNETQISHKTEKARYVAQ</sequence>
<keyword evidence="9" id="KW-1185">Reference proteome</keyword>